<dbReference type="EnsemblMetazoa" id="PPA30729.1">
    <property type="protein sequence ID" value="PPA30729.1"/>
    <property type="gene ID" value="WBGene00203595"/>
</dbReference>
<protein>
    <submittedName>
        <fullName evidence="1">Uncharacterized protein</fullName>
    </submittedName>
</protein>
<dbReference type="Proteomes" id="UP000005239">
    <property type="component" value="Unassembled WGS sequence"/>
</dbReference>
<evidence type="ECO:0000313" key="1">
    <source>
        <dbReference type="EnsemblMetazoa" id="PPA30729.1"/>
    </source>
</evidence>
<accession>A0A8R1YQ06</accession>
<proteinExistence type="predicted"/>
<sequence>MRGGAEIIFTIRRPKKKGNILDSMSSRGVSIDVDVDVIYVVLCTIHDRPLIVHPRRYLRAHRVALSSKSAESALGWSSSSSVPFIARTARRRALLLE</sequence>
<reference evidence="1" key="2">
    <citation type="submission" date="2022-06" db="UniProtKB">
        <authorList>
            <consortium name="EnsemblMetazoa"/>
        </authorList>
    </citation>
    <scope>IDENTIFICATION</scope>
    <source>
        <strain evidence="1">PS312</strain>
    </source>
</reference>
<accession>A0A2A6CH62</accession>
<organism evidence="1 2">
    <name type="scientific">Pristionchus pacificus</name>
    <name type="common">Parasitic nematode worm</name>
    <dbReference type="NCBI Taxonomy" id="54126"/>
    <lineage>
        <taxon>Eukaryota</taxon>
        <taxon>Metazoa</taxon>
        <taxon>Ecdysozoa</taxon>
        <taxon>Nematoda</taxon>
        <taxon>Chromadorea</taxon>
        <taxon>Rhabditida</taxon>
        <taxon>Rhabditina</taxon>
        <taxon>Diplogasteromorpha</taxon>
        <taxon>Diplogasteroidea</taxon>
        <taxon>Neodiplogasteridae</taxon>
        <taxon>Pristionchus</taxon>
    </lineage>
</organism>
<keyword evidence="2" id="KW-1185">Reference proteome</keyword>
<dbReference type="AlphaFoldDB" id="A0A2A6CH62"/>
<reference evidence="2" key="1">
    <citation type="journal article" date="2008" name="Nat. Genet.">
        <title>The Pristionchus pacificus genome provides a unique perspective on nematode lifestyle and parasitism.</title>
        <authorList>
            <person name="Dieterich C."/>
            <person name="Clifton S.W."/>
            <person name="Schuster L.N."/>
            <person name="Chinwalla A."/>
            <person name="Delehaunty K."/>
            <person name="Dinkelacker I."/>
            <person name="Fulton L."/>
            <person name="Fulton R."/>
            <person name="Godfrey J."/>
            <person name="Minx P."/>
            <person name="Mitreva M."/>
            <person name="Roeseler W."/>
            <person name="Tian H."/>
            <person name="Witte H."/>
            <person name="Yang S.P."/>
            <person name="Wilson R.K."/>
            <person name="Sommer R.J."/>
        </authorList>
    </citation>
    <scope>NUCLEOTIDE SEQUENCE [LARGE SCALE GENOMIC DNA]</scope>
    <source>
        <strain evidence="2">PS312</strain>
    </source>
</reference>
<name>A0A2A6CH62_PRIPA</name>
<evidence type="ECO:0000313" key="2">
    <source>
        <dbReference type="Proteomes" id="UP000005239"/>
    </source>
</evidence>
<gene>
    <name evidence="1" type="primary">WBGene00203595</name>
</gene>